<dbReference type="KEGG" id="ntp:CRH09_24165"/>
<sequence length="243" mass="26786">MNSSDISDAARLLRFAFVPKERPTPGSPYRVLLDRYRTDIGFAEIVGRIADGFGVDIHAATQLGLLISGRAEGPFTVTLDNCGLPIRSGAGRLQDRRCFGLVLVALAAYAYPNGEALGDAVNPTIRRAEFERFLDRRIGGLADRRGSTDEAEQQLGEAAATWLDLPEVLPGQRGGLRHDCRRWYVNHMLTFLVDIGRARREPNLDDESGAAYVLNDRFRIGLAEMSGALMPEAWSLTDEPERA</sequence>
<dbReference type="RefSeq" id="WP_098695885.1">
    <property type="nucleotide sequence ID" value="NZ_CP023778.1"/>
</dbReference>
<organism evidence="1 2">
    <name type="scientific">Nocardia terpenica</name>
    <dbReference type="NCBI Taxonomy" id="455432"/>
    <lineage>
        <taxon>Bacteria</taxon>
        <taxon>Bacillati</taxon>
        <taxon>Actinomycetota</taxon>
        <taxon>Actinomycetes</taxon>
        <taxon>Mycobacteriales</taxon>
        <taxon>Nocardiaceae</taxon>
        <taxon>Nocardia</taxon>
    </lineage>
</organism>
<protein>
    <recommendedName>
        <fullName evidence="3">DUF2398 family protein</fullName>
    </recommendedName>
</protein>
<evidence type="ECO:0008006" key="3">
    <source>
        <dbReference type="Google" id="ProtNLM"/>
    </source>
</evidence>
<evidence type="ECO:0000313" key="2">
    <source>
        <dbReference type="Proteomes" id="UP000221961"/>
    </source>
</evidence>
<accession>A0A291RMM4</accession>
<evidence type="ECO:0000313" key="1">
    <source>
        <dbReference type="EMBL" id="ATL68823.1"/>
    </source>
</evidence>
<name>A0A291RMM4_9NOCA</name>
<dbReference type="Proteomes" id="UP000221961">
    <property type="component" value="Chromosome"/>
</dbReference>
<dbReference type="GeneID" id="88360438"/>
<dbReference type="EMBL" id="CP023778">
    <property type="protein sequence ID" value="ATL68823.1"/>
    <property type="molecule type" value="Genomic_DNA"/>
</dbReference>
<gene>
    <name evidence="1" type="ORF">CRH09_24165</name>
</gene>
<reference evidence="1 2" key="1">
    <citation type="submission" date="2017-10" db="EMBL/GenBank/DDBJ databases">
        <title>Comparative genomics between pathogenic Norcardia.</title>
        <authorList>
            <person name="Zeng L."/>
        </authorList>
    </citation>
    <scope>NUCLEOTIDE SEQUENCE [LARGE SCALE GENOMIC DNA]</scope>
    <source>
        <strain evidence="1 2">NC_YFY_NT001</strain>
    </source>
</reference>
<proteinExistence type="predicted"/>
<dbReference type="AlphaFoldDB" id="A0A291RMM4"/>